<keyword evidence="7" id="KW-1185">Reference proteome</keyword>
<dbReference type="EMBL" id="JACSQG010000004">
    <property type="protein sequence ID" value="MBD7977398.1"/>
    <property type="molecule type" value="Genomic_DNA"/>
</dbReference>
<reference evidence="6 7" key="1">
    <citation type="submission" date="2020-08" db="EMBL/GenBank/DDBJ databases">
        <title>A Genomic Blueprint of the Chicken Gut Microbiome.</title>
        <authorList>
            <person name="Gilroy R."/>
            <person name="Ravi A."/>
            <person name="Getino M."/>
            <person name="Pursley I."/>
            <person name="Horton D.L."/>
            <person name="Alikhan N.-F."/>
            <person name="Baker D."/>
            <person name="Gharbi K."/>
            <person name="Hall N."/>
            <person name="Watson M."/>
            <person name="Adriaenssens E.M."/>
            <person name="Foster-Nyarko E."/>
            <person name="Jarju S."/>
            <person name="Secka A."/>
            <person name="Antonio M."/>
            <person name="Oren A."/>
            <person name="Chaudhuri R."/>
            <person name="La Ragione R.M."/>
            <person name="Hildebrand F."/>
            <person name="Pallen M.J."/>
        </authorList>
    </citation>
    <scope>NUCLEOTIDE SEQUENCE [LARGE SCALE GENOMIC DNA]</scope>
    <source>
        <strain evidence="6 7">Sa2CUA2</strain>
    </source>
</reference>
<evidence type="ECO:0000256" key="4">
    <source>
        <dbReference type="ARBA" id="ARBA00037131"/>
    </source>
</evidence>
<evidence type="ECO:0000256" key="2">
    <source>
        <dbReference type="ARBA" id="ARBA00008791"/>
    </source>
</evidence>
<comment type="caution">
    <text evidence="6">The sequence shown here is derived from an EMBL/GenBank/DDBJ whole genome shotgun (WGS) entry which is preliminary data.</text>
</comment>
<comment type="function">
    <text evidence="4">Required for resistance to DNA-damaging agents.</text>
</comment>
<dbReference type="PRINTS" id="PR01438">
    <property type="entry name" value="UNVRSLSTRESS"/>
</dbReference>
<dbReference type="InterPro" id="IPR006015">
    <property type="entry name" value="Universal_stress_UspA"/>
</dbReference>
<dbReference type="Proteomes" id="UP000611945">
    <property type="component" value="Unassembled WGS sequence"/>
</dbReference>
<feature type="domain" description="UspA" evidence="5">
    <location>
        <begin position="172"/>
        <end position="297"/>
    </location>
</feature>
<sequence length="298" mass="32825">MSQYKRLFLIADPVNLQSAAMQRAAALASASGAELHIAVFIEPVVPLLLDKDLRDTARKNYLQEQRYKLNEAAKPLRANGLSVTCQAVFTDDVLEEIGQYAAELQPDLLIKDVRHEPLLKRVFTTPLDWHLLRESPVPVHLVSADNLQALPRRVIAAVDPSRPETQISGLNERIIHEAIGLALQCNAELHLLYAYDPAQAYVTDAGGSGLAWADLAKDMRHSLEKLFASLAEEHGVPPERQQFVTGAARTAISECAHRLEADVLVMGTVHRQGDNRLLGSTTEHLLHKAPCSILAIKP</sequence>
<feature type="domain" description="UspA" evidence="5">
    <location>
        <begin position="4"/>
        <end position="142"/>
    </location>
</feature>
<dbReference type="SUPFAM" id="SSF52402">
    <property type="entry name" value="Adenine nucleotide alpha hydrolases-like"/>
    <property type="match status" value="2"/>
</dbReference>
<dbReference type="Pfam" id="PF00582">
    <property type="entry name" value="Usp"/>
    <property type="match status" value="2"/>
</dbReference>
<evidence type="ECO:0000259" key="5">
    <source>
        <dbReference type="Pfam" id="PF00582"/>
    </source>
</evidence>
<name>A0ABR8TPI7_9PSED</name>
<gene>
    <name evidence="6" type="ORF">H9642_09360</name>
</gene>
<evidence type="ECO:0000256" key="3">
    <source>
        <dbReference type="ARBA" id="ARBA00022490"/>
    </source>
</evidence>
<keyword evidence="3" id="KW-0963">Cytoplasm</keyword>
<proteinExistence type="inferred from homology"/>
<protein>
    <submittedName>
        <fullName evidence="6">Universal stress protein</fullName>
    </submittedName>
</protein>
<dbReference type="RefSeq" id="WP_251836176.1">
    <property type="nucleotide sequence ID" value="NZ_JACSQG010000004.1"/>
</dbReference>
<dbReference type="InterPro" id="IPR006016">
    <property type="entry name" value="UspA"/>
</dbReference>
<dbReference type="Gene3D" id="3.40.50.12370">
    <property type="match status" value="1"/>
</dbReference>
<evidence type="ECO:0000256" key="1">
    <source>
        <dbReference type="ARBA" id="ARBA00004496"/>
    </source>
</evidence>
<dbReference type="PANTHER" id="PTHR47892">
    <property type="entry name" value="UNIVERSAL STRESS PROTEIN E"/>
    <property type="match status" value="1"/>
</dbReference>
<organism evidence="6 7">
    <name type="scientific">Serpens gallinarum</name>
    <dbReference type="NCBI Taxonomy" id="2763075"/>
    <lineage>
        <taxon>Bacteria</taxon>
        <taxon>Pseudomonadati</taxon>
        <taxon>Pseudomonadota</taxon>
        <taxon>Gammaproteobacteria</taxon>
        <taxon>Pseudomonadales</taxon>
        <taxon>Pseudomonadaceae</taxon>
        <taxon>Pseudomonas</taxon>
    </lineage>
</organism>
<comment type="similarity">
    <text evidence="2">Belongs to the universal stress protein A family.</text>
</comment>
<comment type="subcellular location">
    <subcellularLocation>
        <location evidence="1">Cytoplasm</location>
    </subcellularLocation>
</comment>
<dbReference type="PANTHER" id="PTHR47892:SF1">
    <property type="entry name" value="UNIVERSAL STRESS PROTEIN E"/>
    <property type="match status" value="1"/>
</dbReference>
<evidence type="ECO:0000313" key="7">
    <source>
        <dbReference type="Proteomes" id="UP000611945"/>
    </source>
</evidence>
<accession>A0ABR8TPI7</accession>
<evidence type="ECO:0000313" key="6">
    <source>
        <dbReference type="EMBL" id="MBD7977398.1"/>
    </source>
</evidence>